<name>A0A1B9N839_9MICO</name>
<evidence type="ECO:0000259" key="5">
    <source>
        <dbReference type="Pfam" id="PF13515"/>
    </source>
</evidence>
<dbReference type="STRING" id="904291.A7J15_10950"/>
<dbReference type="EMBL" id="LXMD01000029">
    <property type="protein sequence ID" value="OCG72758.1"/>
    <property type="molecule type" value="Genomic_DNA"/>
</dbReference>
<feature type="domain" description="Integral membrane bound transporter" evidence="5">
    <location>
        <begin position="34"/>
        <end position="155"/>
    </location>
</feature>
<organism evidence="6 7">
    <name type="scientific">Microbacterium sediminis</name>
    <dbReference type="NCBI Taxonomy" id="904291"/>
    <lineage>
        <taxon>Bacteria</taxon>
        <taxon>Bacillati</taxon>
        <taxon>Actinomycetota</taxon>
        <taxon>Actinomycetes</taxon>
        <taxon>Micrococcales</taxon>
        <taxon>Microbacteriaceae</taxon>
        <taxon>Microbacterium</taxon>
    </lineage>
</organism>
<sequence>MPAKWHAGYRPRVGLLRLRDSWVAIVQIVVAVTLAFVVARVVLGHERPLLAATVTISSLGLLRDARPSKVLQTVAGMLTGIAIAEVLLLVTRPGWWQLAVAMAITLTVARFLSPSPQFPISAAVQTAIAFMLPIGDFPGERLLDGAIGGAFALLVTALLPRNPMRAVLRDARTVFDEFDHAIARVAQGLRRGDRLRAERGLSRARDLHGPMQVWAAAIESGQAISRMSPFLQGRRQELARLARMQDAMDLAARNLRVVARRVHYAVDDGEERPELADVVAGVQRSAALVAAAAEDAGREPEAREALRAIAATLDPAALLPRARLGDQNVVASLRPLVVDLLVAAGEPRADAARAIPRV</sequence>
<dbReference type="AlphaFoldDB" id="A0A1B9N839"/>
<evidence type="ECO:0000313" key="6">
    <source>
        <dbReference type="EMBL" id="OCG72758.1"/>
    </source>
</evidence>
<keyword evidence="2" id="KW-0812">Transmembrane</keyword>
<accession>A0A1B9N839</accession>
<keyword evidence="4" id="KW-0472">Membrane</keyword>
<keyword evidence="3" id="KW-1133">Transmembrane helix</keyword>
<evidence type="ECO:0000256" key="4">
    <source>
        <dbReference type="ARBA" id="ARBA00023136"/>
    </source>
</evidence>
<dbReference type="Pfam" id="PF13515">
    <property type="entry name" value="FUSC_2"/>
    <property type="match status" value="1"/>
</dbReference>
<comment type="caution">
    <text evidence="6">The sequence shown here is derived from an EMBL/GenBank/DDBJ whole genome shotgun (WGS) entry which is preliminary data.</text>
</comment>
<dbReference type="OrthoDB" id="5198202at2"/>
<evidence type="ECO:0000256" key="3">
    <source>
        <dbReference type="ARBA" id="ARBA00022989"/>
    </source>
</evidence>
<dbReference type="GO" id="GO:0016020">
    <property type="term" value="C:membrane"/>
    <property type="evidence" value="ECO:0007669"/>
    <property type="project" value="UniProtKB-SubCell"/>
</dbReference>
<evidence type="ECO:0000313" key="7">
    <source>
        <dbReference type="Proteomes" id="UP000093355"/>
    </source>
</evidence>
<protein>
    <recommendedName>
        <fullName evidence="5">Integral membrane bound transporter domain-containing protein</fullName>
    </recommendedName>
</protein>
<keyword evidence="7" id="KW-1185">Reference proteome</keyword>
<reference evidence="6 7" key="1">
    <citation type="submission" date="2016-05" db="EMBL/GenBank/DDBJ databases">
        <authorList>
            <person name="Lavstsen T."/>
            <person name="Jespersen J.S."/>
        </authorList>
    </citation>
    <scope>NUCLEOTIDE SEQUENCE [LARGE SCALE GENOMIC DNA]</scope>
    <source>
        <strain evidence="6 7">YLB-01</strain>
    </source>
</reference>
<evidence type="ECO:0000256" key="1">
    <source>
        <dbReference type="ARBA" id="ARBA00004141"/>
    </source>
</evidence>
<dbReference type="InterPro" id="IPR049453">
    <property type="entry name" value="Memb_transporter_dom"/>
</dbReference>
<gene>
    <name evidence="6" type="ORF">A7J15_10950</name>
</gene>
<proteinExistence type="predicted"/>
<dbReference type="Proteomes" id="UP000093355">
    <property type="component" value="Unassembled WGS sequence"/>
</dbReference>
<comment type="subcellular location">
    <subcellularLocation>
        <location evidence="1">Membrane</location>
        <topology evidence="1">Multi-pass membrane protein</topology>
    </subcellularLocation>
</comment>
<evidence type="ECO:0000256" key="2">
    <source>
        <dbReference type="ARBA" id="ARBA00022692"/>
    </source>
</evidence>